<organism evidence="2 3">
    <name type="scientific">Aquarana catesbeiana</name>
    <name type="common">American bullfrog</name>
    <name type="synonym">Rana catesbeiana</name>
    <dbReference type="NCBI Taxonomy" id="8400"/>
    <lineage>
        <taxon>Eukaryota</taxon>
        <taxon>Metazoa</taxon>
        <taxon>Chordata</taxon>
        <taxon>Craniata</taxon>
        <taxon>Vertebrata</taxon>
        <taxon>Euteleostomi</taxon>
        <taxon>Amphibia</taxon>
        <taxon>Batrachia</taxon>
        <taxon>Anura</taxon>
        <taxon>Neobatrachia</taxon>
        <taxon>Ranoidea</taxon>
        <taxon>Ranidae</taxon>
        <taxon>Aquarana</taxon>
    </lineage>
</organism>
<feature type="non-terminal residue" evidence="2">
    <location>
        <position position="122"/>
    </location>
</feature>
<sequence length="122" mass="13615">MCDFYRDCDIMADTLDTFDTVLGQLAKNKNLINYHQKKAPFVGKKDIHFIWVQRRTTAQLSVKVTQCRIARNGLPHIGSDLRRLGTRDVTHTHPAGHGSPPGSVAVPGLHGMLRGWTARSPQ</sequence>
<name>A0A2G9R814_AQUCT</name>
<evidence type="ECO:0000313" key="2">
    <source>
        <dbReference type="EMBL" id="PIO24028.1"/>
    </source>
</evidence>
<dbReference type="OrthoDB" id="202825at2759"/>
<proteinExistence type="predicted"/>
<protein>
    <submittedName>
        <fullName evidence="2">Uncharacterized protein</fullName>
    </submittedName>
</protein>
<dbReference type="EMBL" id="KV958725">
    <property type="protein sequence ID" value="PIO24028.1"/>
    <property type="molecule type" value="Genomic_DNA"/>
</dbReference>
<dbReference type="Proteomes" id="UP000228934">
    <property type="component" value="Unassembled WGS sequence"/>
</dbReference>
<evidence type="ECO:0000256" key="1">
    <source>
        <dbReference type="SAM" id="MobiDB-lite"/>
    </source>
</evidence>
<dbReference type="AlphaFoldDB" id="A0A2G9R814"/>
<keyword evidence="3" id="KW-1185">Reference proteome</keyword>
<reference evidence="3" key="1">
    <citation type="journal article" date="2017" name="Nat. Commun.">
        <title>The North American bullfrog draft genome provides insight into hormonal regulation of long noncoding RNA.</title>
        <authorList>
            <person name="Hammond S.A."/>
            <person name="Warren R.L."/>
            <person name="Vandervalk B.P."/>
            <person name="Kucuk E."/>
            <person name="Khan H."/>
            <person name="Gibb E.A."/>
            <person name="Pandoh P."/>
            <person name="Kirk H."/>
            <person name="Zhao Y."/>
            <person name="Jones M."/>
            <person name="Mungall A.J."/>
            <person name="Coope R."/>
            <person name="Pleasance S."/>
            <person name="Moore R.A."/>
            <person name="Holt R.A."/>
            <person name="Round J.M."/>
            <person name="Ohora S."/>
            <person name="Walle B.V."/>
            <person name="Veldhoen N."/>
            <person name="Helbing C.C."/>
            <person name="Birol I."/>
        </authorList>
    </citation>
    <scope>NUCLEOTIDE SEQUENCE [LARGE SCALE GENOMIC DNA]</scope>
</reference>
<gene>
    <name evidence="2" type="ORF">AB205_0091160</name>
</gene>
<accession>A0A2G9R814</accession>
<feature type="region of interest" description="Disordered" evidence="1">
    <location>
        <begin position="88"/>
        <end position="109"/>
    </location>
</feature>
<evidence type="ECO:0000313" key="3">
    <source>
        <dbReference type="Proteomes" id="UP000228934"/>
    </source>
</evidence>